<dbReference type="EC" id="1.7.1.17" evidence="6"/>
<dbReference type="Pfam" id="PF02525">
    <property type="entry name" value="Flavodoxin_2"/>
    <property type="match status" value="1"/>
</dbReference>
<evidence type="ECO:0000256" key="4">
    <source>
        <dbReference type="ARBA" id="ARBA00023027"/>
    </source>
</evidence>
<feature type="domain" description="Flavodoxin-like fold" evidence="7">
    <location>
        <begin position="1"/>
        <end position="191"/>
    </location>
</feature>
<evidence type="ECO:0000256" key="2">
    <source>
        <dbReference type="ARBA" id="ARBA00022643"/>
    </source>
</evidence>
<dbReference type="PANTHER" id="PTHR43741:SF2">
    <property type="entry name" value="FMN-DEPENDENT NADH:QUINONE OXIDOREDUCTASE"/>
    <property type="match status" value="1"/>
</dbReference>
<feature type="binding site" evidence="6">
    <location>
        <begin position="138"/>
        <end position="141"/>
    </location>
    <ligand>
        <name>FMN</name>
        <dbReference type="ChEBI" id="CHEBI:58210"/>
    </ligand>
</feature>
<dbReference type="RefSeq" id="WP_208154205.1">
    <property type="nucleotide sequence ID" value="NZ_JAGEVF010000006.1"/>
</dbReference>
<comment type="function">
    <text evidence="6">Also exhibits azoreductase activity. Catalyzes the reductive cleavage of the azo bond in aromatic azo compounds to the corresponding amines.</text>
</comment>
<comment type="catalytic activity">
    <reaction evidence="6">
        <text>2 a quinone + NADH + H(+) = 2 a 1,4-benzosemiquinone + NAD(+)</text>
        <dbReference type="Rhea" id="RHEA:65952"/>
        <dbReference type="ChEBI" id="CHEBI:15378"/>
        <dbReference type="ChEBI" id="CHEBI:57540"/>
        <dbReference type="ChEBI" id="CHEBI:57945"/>
        <dbReference type="ChEBI" id="CHEBI:132124"/>
        <dbReference type="ChEBI" id="CHEBI:134225"/>
    </reaction>
</comment>
<evidence type="ECO:0000313" key="8">
    <source>
        <dbReference type="EMBL" id="MBO3116839.1"/>
    </source>
</evidence>
<dbReference type="EC" id="1.6.5.-" evidence="6"/>
<comment type="similarity">
    <text evidence="6">Belongs to the azoreductase type 1 family.</text>
</comment>
<comment type="caution">
    <text evidence="8">The sequence shown here is derived from an EMBL/GenBank/DDBJ whole genome shotgun (WGS) entry which is preliminary data.</text>
</comment>
<feature type="binding site" evidence="6">
    <location>
        <begin position="15"/>
        <end position="17"/>
    </location>
    <ligand>
        <name>FMN</name>
        <dbReference type="ChEBI" id="CHEBI:58210"/>
    </ligand>
</feature>
<comment type="catalytic activity">
    <reaction evidence="5">
        <text>N,N-dimethyl-1,4-phenylenediamine + anthranilate + 2 NAD(+) = 2-(4-dimethylaminophenyl)diazenylbenzoate + 2 NADH + 2 H(+)</text>
        <dbReference type="Rhea" id="RHEA:55872"/>
        <dbReference type="ChEBI" id="CHEBI:15378"/>
        <dbReference type="ChEBI" id="CHEBI:15783"/>
        <dbReference type="ChEBI" id="CHEBI:16567"/>
        <dbReference type="ChEBI" id="CHEBI:57540"/>
        <dbReference type="ChEBI" id="CHEBI:57945"/>
        <dbReference type="ChEBI" id="CHEBI:71579"/>
        <dbReference type="EC" id="1.7.1.17"/>
    </reaction>
    <physiologicalReaction direction="right-to-left" evidence="5">
        <dbReference type="Rhea" id="RHEA:55874"/>
    </physiologicalReaction>
</comment>
<protein>
    <recommendedName>
        <fullName evidence="6">FMN dependent NADH:quinone oxidoreductase</fullName>
        <ecNumber evidence="6">1.6.5.-</ecNumber>
    </recommendedName>
    <alternativeName>
        <fullName evidence="6">Azo-dye reductase</fullName>
    </alternativeName>
    <alternativeName>
        <fullName evidence="6">FMN-dependent NADH-azo compound oxidoreductase</fullName>
    </alternativeName>
    <alternativeName>
        <fullName evidence="6">FMN-dependent NADH-azoreductase</fullName>
        <ecNumber evidence="6">1.7.1.17</ecNumber>
    </alternativeName>
</protein>
<dbReference type="SUPFAM" id="SSF52218">
    <property type="entry name" value="Flavoproteins"/>
    <property type="match status" value="1"/>
</dbReference>
<feature type="binding site" evidence="6">
    <location>
        <position position="9"/>
    </location>
    <ligand>
        <name>FMN</name>
        <dbReference type="ChEBI" id="CHEBI:58210"/>
    </ligand>
</feature>
<evidence type="ECO:0000259" key="7">
    <source>
        <dbReference type="Pfam" id="PF02525"/>
    </source>
</evidence>
<proteinExistence type="inferred from homology"/>
<dbReference type="Proteomes" id="UP000676776">
    <property type="component" value="Unassembled WGS sequence"/>
</dbReference>
<organism evidence="8 9">
    <name type="scientific">Winogradskyella pelagia</name>
    <dbReference type="NCBI Taxonomy" id="2819984"/>
    <lineage>
        <taxon>Bacteria</taxon>
        <taxon>Pseudomonadati</taxon>
        <taxon>Bacteroidota</taxon>
        <taxon>Flavobacteriia</taxon>
        <taxon>Flavobacteriales</taxon>
        <taxon>Flavobacteriaceae</taxon>
        <taxon>Winogradskyella</taxon>
    </lineage>
</organism>
<gene>
    <name evidence="6" type="primary">azoR</name>
    <name evidence="8" type="ORF">J4050_08780</name>
</gene>
<keyword evidence="2 6" id="KW-0288">FMN</keyword>
<sequence>MKILNINSSSNRETSVSTRYGKELIAQLQSKFPSAEVIERHTTYSDLPFVTDSMLGAFFSKEDLTDAQKQIVSVSEQLVSELTQADVIVLTAPIYNFSVPASLKAYFDLVARAGLTFKYTENGPEGLLKDKKAFIIVSSGGTEIGSDIDFAGKYIKHFLSFLGITDTEIIKLDQLMFKADEKQQEASKRISEISTNTVSI</sequence>
<keyword evidence="1 6" id="KW-0285">Flavoprotein</keyword>
<comment type="subunit">
    <text evidence="6">Homodimer.</text>
</comment>
<keyword evidence="3 6" id="KW-0560">Oxidoreductase</keyword>
<evidence type="ECO:0000313" key="9">
    <source>
        <dbReference type="Proteomes" id="UP000676776"/>
    </source>
</evidence>
<reference evidence="8 9" key="1">
    <citation type="submission" date="2021-03" db="EMBL/GenBank/DDBJ databases">
        <title>Winogradskyella sp. nov., isolated from costal sediment.</title>
        <authorList>
            <person name="Gao C."/>
        </authorList>
    </citation>
    <scope>NUCLEOTIDE SEQUENCE [LARGE SCALE GENOMIC DNA]</scope>
    <source>
        <strain evidence="8 9">DF17</strain>
    </source>
</reference>
<comment type="cofactor">
    <cofactor evidence="6">
        <name>FMN</name>
        <dbReference type="ChEBI" id="CHEBI:58210"/>
    </cofactor>
    <text evidence="6">Binds 1 FMN per subunit.</text>
</comment>
<evidence type="ECO:0000256" key="1">
    <source>
        <dbReference type="ARBA" id="ARBA00022630"/>
    </source>
</evidence>
<evidence type="ECO:0000256" key="5">
    <source>
        <dbReference type="ARBA" id="ARBA00048542"/>
    </source>
</evidence>
<comment type="function">
    <text evidence="6">Quinone reductase that provides resistance to thiol-specific stress caused by electrophilic quinones.</text>
</comment>
<dbReference type="InterPro" id="IPR050104">
    <property type="entry name" value="FMN-dep_NADH:Q_OxRdtase_AzoR1"/>
</dbReference>
<dbReference type="PANTHER" id="PTHR43741">
    <property type="entry name" value="FMN-DEPENDENT NADH-AZOREDUCTASE 1"/>
    <property type="match status" value="1"/>
</dbReference>
<name>A0ABS3T2Z9_9FLAO</name>
<dbReference type="InterPro" id="IPR029039">
    <property type="entry name" value="Flavoprotein-like_sf"/>
</dbReference>
<evidence type="ECO:0000256" key="6">
    <source>
        <dbReference type="HAMAP-Rule" id="MF_01216"/>
    </source>
</evidence>
<dbReference type="Gene3D" id="3.40.50.360">
    <property type="match status" value="1"/>
</dbReference>
<accession>A0ABS3T2Z9</accession>
<dbReference type="HAMAP" id="MF_01216">
    <property type="entry name" value="Azoreductase_type1"/>
    <property type="match status" value="1"/>
</dbReference>
<comment type="caution">
    <text evidence="6">Lacks conserved residue(s) required for the propagation of feature annotation.</text>
</comment>
<keyword evidence="4 6" id="KW-0520">NAD</keyword>
<keyword evidence="9" id="KW-1185">Reference proteome</keyword>
<dbReference type="EMBL" id="JAGEVF010000006">
    <property type="protein sequence ID" value="MBO3116839.1"/>
    <property type="molecule type" value="Genomic_DNA"/>
</dbReference>
<dbReference type="InterPro" id="IPR003680">
    <property type="entry name" value="Flavodoxin_fold"/>
</dbReference>
<dbReference type="InterPro" id="IPR023048">
    <property type="entry name" value="NADH:quinone_OxRdtase_FMN_depd"/>
</dbReference>
<evidence type="ECO:0000256" key="3">
    <source>
        <dbReference type="ARBA" id="ARBA00023002"/>
    </source>
</evidence>